<organism evidence="1 2">
    <name type="scientific">Gluconobacter cerinus</name>
    <dbReference type="NCBI Taxonomy" id="38307"/>
    <lineage>
        <taxon>Bacteria</taxon>
        <taxon>Pseudomonadati</taxon>
        <taxon>Pseudomonadota</taxon>
        <taxon>Alphaproteobacteria</taxon>
        <taxon>Acetobacterales</taxon>
        <taxon>Acetobacteraceae</taxon>
        <taxon>Gluconobacter</taxon>
    </lineage>
</organism>
<accession>A0A1B6VPB0</accession>
<dbReference type="Proteomes" id="UP000077786">
    <property type="component" value="Unassembled WGS sequence"/>
</dbReference>
<dbReference type="PATRIC" id="fig|38307.3.peg.630"/>
<proteinExistence type="predicted"/>
<evidence type="ECO:0000313" key="1">
    <source>
        <dbReference type="EMBL" id="OAJ69043.1"/>
    </source>
</evidence>
<reference evidence="1 2" key="1">
    <citation type="submission" date="2016-03" db="EMBL/GenBank/DDBJ databases">
        <title>Draft genome sequence of Gluconobacter cerinus strain CECT 9110.</title>
        <authorList>
            <person name="Sainz F."/>
            <person name="Mas A."/>
            <person name="Torija M.J."/>
        </authorList>
    </citation>
    <scope>NUCLEOTIDE SEQUENCE [LARGE SCALE GENOMIC DNA]</scope>
    <source>
        <strain evidence="1 2">CECT 9110</strain>
    </source>
</reference>
<evidence type="ECO:0000313" key="2">
    <source>
        <dbReference type="Proteomes" id="UP000077786"/>
    </source>
</evidence>
<sequence>MSARDLNCPLPHQICNADGTLTALGQTFLRRLWERTGSAPGTDTVWIEAEADMAMLSAAQAQSSAFAALREAQDALSLAQQALLQAQSIRAQALKALETAQDYAILTLTARGNAQAAQSPDESMIFAIMKP</sequence>
<name>A0A1B6VPB0_9PROT</name>
<dbReference type="EMBL" id="LUTU01000004">
    <property type="protein sequence ID" value="OAJ69043.1"/>
    <property type="molecule type" value="Genomic_DNA"/>
</dbReference>
<dbReference type="AlphaFoldDB" id="A0A1B6VPB0"/>
<protein>
    <submittedName>
        <fullName evidence="1">Uncharacterized protein</fullName>
    </submittedName>
</protein>
<comment type="caution">
    <text evidence="1">The sequence shown here is derived from an EMBL/GenBank/DDBJ whole genome shotgun (WGS) entry which is preliminary data.</text>
</comment>
<dbReference type="OrthoDB" id="7285314at2"/>
<gene>
    <name evidence="1" type="ORF">A0123_00613</name>
</gene>
<dbReference type="RefSeq" id="WP_064273390.1">
    <property type="nucleotide sequence ID" value="NZ_LUTU01000004.1"/>
</dbReference>